<gene>
    <name evidence="2" type="ORF">M513_07893</name>
</gene>
<dbReference type="AlphaFoldDB" id="A0A085M247"/>
<reference evidence="2 3" key="1">
    <citation type="journal article" date="2014" name="Nat. Genet.">
        <title>Genome and transcriptome of the porcine whipworm Trichuris suis.</title>
        <authorList>
            <person name="Jex A.R."/>
            <person name="Nejsum P."/>
            <person name="Schwarz E.M."/>
            <person name="Hu L."/>
            <person name="Young N.D."/>
            <person name="Hall R.S."/>
            <person name="Korhonen P.K."/>
            <person name="Liao S."/>
            <person name="Thamsborg S."/>
            <person name="Xia J."/>
            <person name="Xu P."/>
            <person name="Wang S."/>
            <person name="Scheerlinck J.P."/>
            <person name="Hofmann A."/>
            <person name="Sternberg P.W."/>
            <person name="Wang J."/>
            <person name="Gasser R.B."/>
        </authorList>
    </citation>
    <scope>NUCLEOTIDE SEQUENCE [LARGE SCALE GENOMIC DNA]</scope>
    <source>
        <strain evidence="2">DCEP-RM93M</strain>
    </source>
</reference>
<keyword evidence="3" id="KW-1185">Reference proteome</keyword>
<name>A0A085M247_9BILA</name>
<dbReference type="EMBL" id="KL363241">
    <property type="protein sequence ID" value="KFD51293.1"/>
    <property type="molecule type" value="Genomic_DNA"/>
</dbReference>
<dbReference type="Proteomes" id="UP000030764">
    <property type="component" value="Unassembled WGS sequence"/>
</dbReference>
<sequence>MKPNVKYSLLYCLFFRFESDITEPIRAVTQVTVESGMRDEAHSLGISSTAQREKDQNSKNPTRRTNQRSMNTTISENDGYLCIRNQWGSLLASTKDAAATLSTPGTDARLYNGLAAWRKRQRAGSSQKKMQFQGLLLACTVTSRLGMRKRQRLIAAKRKWNSCSTVAPLQTSRSFSRLLLPGGVTATLAAPAPLSAPFVSTAPSQSLTAPRGAVLPTLRNTAVRFDDYVLLSVVAEVPKS</sequence>
<organism evidence="2 3">
    <name type="scientific">Trichuris suis</name>
    <name type="common">pig whipworm</name>
    <dbReference type="NCBI Taxonomy" id="68888"/>
    <lineage>
        <taxon>Eukaryota</taxon>
        <taxon>Metazoa</taxon>
        <taxon>Ecdysozoa</taxon>
        <taxon>Nematoda</taxon>
        <taxon>Enoplea</taxon>
        <taxon>Dorylaimia</taxon>
        <taxon>Trichinellida</taxon>
        <taxon>Trichuridae</taxon>
        <taxon>Trichuris</taxon>
    </lineage>
</organism>
<protein>
    <submittedName>
        <fullName evidence="2">Uncharacterized protein</fullName>
    </submittedName>
</protein>
<evidence type="ECO:0000256" key="1">
    <source>
        <dbReference type="SAM" id="MobiDB-lite"/>
    </source>
</evidence>
<accession>A0A085M247</accession>
<evidence type="ECO:0000313" key="3">
    <source>
        <dbReference type="Proteomes" id="UP000030764"/>
    </source>
</evidence>
<evidence type="ECO:0000313" key="2">
    <source>
        <dbReference type="EMBL" id="KFD51293.1"/>
    </source>
</evidence>
<feature type="region of interest" description="Disordered" evidence="1">
    <location>
        <begin position="40"/>
        <end position="71"/>
    </location>
</feature>
<proteinExistence type="predicted"/>